<protein>
    <submittedName>
        <fullName evidence="3">Uncharacterized protein</fullName>
    </submittedName>
</protein>
<evidence type="ECO:0000313" key="4">
    <source>
        <dbReference type="Proteomes" id="UP000095751"/>
    </source>
</evidence>
<feature type="region of interest" description="Disordered" evidence="2">
    <location>
        <begin position="1"/>
        <end position="20"/>
    </location>
</feature>
<feature type="compositionally biased region" description="Acidic residues" evidence="2">
    <location>
        <begin position="421"/>
        <end position="430"/>
    </location>
</feature>
<accession>A0A1E7FDA9</accession>
<dbReference type="InParanoid" id="A0A1E7FDA9"/>
<feature type="compositionally biased region" description="Basic and acidic residues" evidence="2">
    <location>
        <begin position="1"/>
        <end position="12"/>
    </location>
</feature>
<feature type="region of interest" description="Disordered" evidence="2">
    <location>
        <begin position="268"/>
        <end position="297"/>
    </location>
</feature>
<dbReference type="AlphaFoldDB" id="A0A1E7FDA9"/>
<feature type="region of interest" description="Disordered" evidence="2">
    <location>
        <begin position="177"/>
        <end position="204"/>
    </location>
</feature>
<dbReference type="KEGG" id="fcy:FRACYDRAFT_238746"/>
<feature type="region of interest" description="Disordered" evidence="2">
    <location>
        <begin position="369"/>
        <end position="445"/>
    </location>
</feature>
<evidence type="ECO:0000256" key="1">
    <source>
        <dbReference type="SAM" id="Coils"/>
    </source>
</evidence>
<feature type="region of interest" description="Disordered" evidence="2">
    <location>
        <begin position="460"/>
        <end position="585"/>
    </location>
</feature>
<dbReference type="OrthoDB" id="10656776at2759"/>
<evidence type="ECO:0000256" key="2">
    <source>
        <dbReference type="SAM" id="MobiDB-lite"/>
    </source>
</evidence>
<feature type="coiled-coil region" evidence="1">
    <location>
        <begin position="38"/>
        <end position="65"/>
    </location>
</feature>
<reference evidence="3 4" key="1">
    <citation type="submission" date="2016-09" db="EMBL/GenBank/DDBJ databases">
        <title>Extensive genetic diversity and differential bi-allelic expression allows diatom success in the polar Southern Ocean.</title>
        <authorList>
            <consortium name="DOE Joint Genome Institute"/>
            <person name="Mock T."/>
            <person name="Otillar R.P."/>
            <person name="Strauss J."/>
            <person name="Dupont C."/>
            <person name="Frickenhaus S."/>
            <person name="Maumus F."/>
            <person name="Mcmullan M."/>
            <person name="Sanges R."/>
            <person name="Schmutz J."/>
            <person name="Toseland A."/>
            <person name="Valas R."/>
            <person name="Veluchamy A."/>
            <person name="Ward B.J."/>
            <person name="Allen A."/>
            <person name="Barry K."/>
            <person name="Falciatore A."/>
            <person name="Ferrante M."/>
            <person name="Fortunato A.E."/>
            <person name="Gloeckner G."/>
            <person name="Gruber A."/>
            <person name="Hipkin R."/>
            <person name="Janech M."/>
            <person name="Kroth P."/>
            <person name="Leese F."/>
            <person name="Lindquist E."/>
            <person name="Lyon B.R."/>
            <person name="Martin J."/>
            <person name="Mayer C."/>
            <person name="Parker M."/>
            <person name="Quesneville H."/>
            <person name="Raymond J."/>
            <person name="Uhlig C."/>
            <person name="Valentin K.U."/>
            <person name="Worden A.Z."/>
            <person name="Armbrust E.V."/>
            <person name="Bowler C."/>
            <person name="Green B."/>
            <person name="Moulton V."/>
            <person name="Van Oosterhout C."/>
            <person name="Grigoriev I."/>
        </authorList>
    </citation>
    <scope>NUCLEOTIDE SEQUENCE [LARGE SCALE GENOMIC DNA]</scope>
    <source>
        <strain evidence="3 4">CCMP1102</strain>
    </source>
</reference>
<sequence length="585" mass="65598">MLEGGDDIRNDNNDGNATAAGRPVVSLLEKYSSLSRGIDQARSEYAQRQLEIESIEGEIEKITDNDRPVADEGIETAILEKQTILLTLEDLMTKDLIEAEGSETLAKSNLDFIKSKEANAVRAFEDDQRKFLVSCKTFRDKVTNLSLRGECFGLTTPVAPLGAYAILRLRTLSKNRYKVDDNNDDDDGGHDDDDGNENENDNDENFQLIDDSLLLAMNLIEDNSENNSKKNRINNDKEEEDDDDEEIQDMLRQLREQEVRNEKYQKLLQDEKNKQSALQDAKDKRESQKKDLQSQCERLQRDIRDVQDQIENLKRQTKEAQTSAIQFRNDVERGLQNQASALAKATYTTSNTTIIPTTNATAATRRKISYNPYAPANRRPANTSSRTISPVMDPTAPTTNTSTNNNNSRSTSRQRGIVSGDGDDDGDDGDGDGRSRSPLRNRQQAASVMAMAIPMTQTAVPRAPHQQFPHRSGKVRSSRHFGGAGTSFRAPGASLLRNTTTSNHGIVRQTKNNRHNNNNTNNNSIWEDDSSDDSSQQMNGQKRRRNSSMLQELEDSDDSDDDNDDDNVWLNAPPTFSSSTKRKQN</sequence>
<feature type="compositionally biased region" description="Acidic residues" evidence="2">
    <location>
        <begin position="552"/>
        <end position="567"/>
    </location>
</feature>
<feature type="compositionally biased region" description="Low complexity" evidence="2">
    <location>
        <begin position="398"/>
        <end position="413"/>
    </location>
</feature>
<feature type="compositionally biased region" description="Acidic residues" evidence="2">
    <location>
        <begin position="182"/>
        <end position="204"/>
    </location>
</feature>
<proteinExistence type="predicted"/>
<name>A0A1E7FDA9_9STRA</name>
<dbReference type="EMBL" id="KV784358">
    <property type="protein sequence ID" value="OEU16158.1"/>
    <property type="molecule type" value="Genomic_DNA"/>
</dbReference>
<feature type="region of interest" description="Disordered" evidence="2">
    <location>
        <begin position="221"/>
        <end position="246"/>
    </location>
</feature>
<keyword evidence="4" id="KW-1185">Reference proteome</keyword>
<keyword evidence="1" id="KW-0175">Coiled coil</keyword>
<evidence type="ECO:0000313" key="3">
    <source>
        <dbReference type="EMBL" id="OEU16158.1"/>
    </source>
</evidence>
<gene>
    <name evidence="3" type="ORF">FRACYDRAFT_238746</name>
</gene>
<feature type="compositionally biased region" description="Acidic residues" evidence="2">
    <location>
        <begin position="237"/>
        <end position="246"/>
    </location>
</feature>
<organism evidence="3 4">
    <name type="scientific">Fragilariopsis cylindrus CCMP1102</name>
    <dbReference type="NCBI Taxonomy" id="635003"/>
    <lineage>
        <taxon>Eukaryota</taxon>
        <taxon>Sar</taxon>
        <taxon>Stramenopiles</taxon>
        <taxon>Ochrophyta</taxon>
        <taxon>Bacillariophyta</taxon>
        <taxon>Bacillariophyceae</taxon>
        <taxon>Bacillariophycidae</taxon>
        <taxon>Bacillariales</taxon>
        <taxon>Bacillariaceae</taxon>
        <taxon>Fragilariopsis</taxon>
    </lineage>
</organism>
<dbReference type="Proteomes" id="UP000095751">
    <property type="component" value="Unassembled WGS sequence"/>
</dbReference>